<feature type="compositionally biased region" description="Pro residues" evidence="1">
    <location>
        <begin position="197"/>
        <end position="207"/>
    </location>
</feature>
<reference evidence="2" key="1">
    <citation type="submission" date="2001-10" db="EMBL/GenBank/DDBJ databases">
        <title>Oryza sativa nipponbare(GA3) genomic DNA, chromosome 7, PAC clone:P0409D09.</title>
        <authorList>
            <person name="Sasaki T."/>
            <person name="Matsumoto T."/>
            <person name="Yamamoto K."/>
        </authorList>
    </citation>
    <scope>NUCLEOTIDE SEQUENCE</scope>
</reference>
<evidence type="ECO:0000313" key="4">
    <source>
        <dbReference type="Proteomes" id="UP000000763"/>
    </source>
</evidence>
<evidence type="ECO:0000313" key="3">
    <source>
        <dbReference type="EMBL" id="BAD31641.1"/>
    </source>
</evidence>
<dbReference type="Proteomes" id="UP000000763">
    <property type="component" value="Chromosome 7"/>
</dbReference>
<reference evidence="4" key="4">
    <citation type="journal article" date="2008" name="Nucleic Acids Res.">
        <title>The rice annotation project database (RAP-DB): 2008 update.</title>
        <authorList>
            <consortium name="The rice annotation project (RAP)"/>
        </authorList>
    </citation>
    <scope>GENOME REANNOTATION</scope>
    <source>
        <strain evidence="4">cv. Nipponbare</strain>
    </source>
</reference>
<reference evidence="3" key="2">
    <citation type="submission" date="2002-09" db="EMBL/GenBank/DDBJ databases">
        <title>Oryza sativa nipponbare(GA3) genomic DNA, chromosome 7, BAC clone:OSJNBa0052I14.</title>
        <authorList>
            <person name="Sasaki T."/>
            <person name="Matsumoto T."/>
            <person name="Katayose Y."/>
        </authorList>
    </citation>
    <scope>NUCLEOTIDE SEQUENCE</scope>
</reference>
<gene>
    <name evidence="3" type="ORF">OSJNBa0052I14.23</name>
    <name evidence="2" type="ORF">P0409D09.37</name>
</gene>
<reference evidence="4" key="3">
    <citation type="journal article" date="2005" name="Nature">
        <title>The map-based sequence of the rice genome.</title>
        <authorList>
            <consortium name="International rice genome sequencing project (IRGSP)"/>
            <person name="Matsumoto T."/>
            <person name="Wu J."/>
            <person name="Kanamori H."/>
            <person name="Katayose Y."/>
            <person name="Fujisawa M."/>
            <person name="Namiki N."/>
            <person name="Mizuno H."/>
            <person name="Yamamoto K."/>
            <person name="Antonio B.A."/>
            <person name="Baba T."/>
            <person name="Sakata K."/>
            <person name="Nagamura Y."/>
            <person name="Aoki H."/>
            <person name="Arikawa K."/>
            <person name="Arita K."/>
            <person name="Bito T."/>
            <person name="Chiden Y."/>
            <person name="Fujitsuka N."/>
            <person name="Fukunaka R."/>
            <person name="Hamada M."/>
            <person name="Harada C."/>
            <person name="Hayashi A."/>
            <person name="Hijishita S."/>
            <person name="Honda M."/>
            <person name="Hosokawa S."/>
            <person name="Ichikawa Y."/>
            <person name="Idonuma A."/>
            <person name="Iijima M."/>
            <person name="Ikeda M."/>
            <person name="Ikeno M."/>
            <person name="Ito K."/>
            <person name="Ito S."/>
            <person name="Ito T."/>
            <person name="Ito Y."/>
            <person name="Ito Y."/>
            <person name="Iwabuchi A."/>
            <person name="Kamiya K."/>
            <person name="Karasawa W."/>
            <person name="Kurita K."/>
            <person name="Katagiri S."/>
            <person name="Kikuta A."/>
            <person name="Kobayashi H."/>
            <person name="Kobayashi N."/>
            <person name="Machita K."/>
            <person name="Maehara T."/>
            <person name="Masukawa M."/>
            <person name="Mizubayashi T."/>
            <person name="Mukai Y."/>
            <person name="Nagasaki H."/>
            <person name="Nagata Y."/>
            <person name="Naito S."/>
            <person name="Nakashima M."/>
            <person name="Nakama Y."/>
            <person name="Nakamichi Y."/>
            <person name="Nakamura M."/>
            <person name="Meguro A."/>
            <person name="Negishi M."/>
            <person name="Ohta I."/>
            <person name="Ohta T."/>
            <person name="Okamoto M."/>
            <person name="Ono N."/>
            <person name="Saji S."/>
            <person name="Sakaguchi M."/>
            <person name="Sakai K."/>
            <person name="Shibata M."/>
            <person name="Shimokawa T."/>
            <person name="Song J."/>
            <person name="Takazaki Y."/>
            <person name="Terasawa K."/>
            <person name="Tsugane M."/>
            <person name="Tsuji K."/>
            <person name="Ueda S."/>
            <person name="Waki K."/>
            <person name="Yamagata H."/>
            <person name="Yamamoto M."/>
            <person name="Yamamoto S."/>
            <person name="Yamane H."/>
            <person name="Yoshiki S."/>
            <person name="Yoshihara R."/>
            <person name="Yukawa K."/>
            <person name="Zhong H."/>
            <person name="Yano M."/>
            <person name="Yuan Q."/>
            <person name="Ouyang S."/>
            <person name="Liu J."/>
            <person name="Jones K.M."/>
            <person name="Gansberger K."/>
            <person name="Moffat K."/>
            <person name="Hill J."/>
            <person name="Bera J."/>
            <person name="Fadrosh D."/>
            <person name="Jin S."/>
            <person name="Johri S."/>
            <person name="Kim M."/>
            <person name="Overton L."/>
            <person name="Reardon M."/>
            <person name="Tsitrin T."/>
            <person name="Vuong H."/>
            <person name="Weaver B."/>
            <person name="Ciecko A."/>
            <person name="Tallon L."/>
            <person name="Jackson J."/>
            <person name="Pai G."/>
            <person name="Aken S.V."/>
            <person name="Utterback T."/>
            <person name="Reidmuller S."/>
            <person name="Feldblyum T."/>
            <person name="Hsiao J."/>
            <person name="Zismann V."/>
            <person name="Iobst S."/>
            <person name="de Vazeille A.R."/>
            <person name="Buell C.R."/>
            <person name="Ying K."/>
            <person name="Li Y."/>
            <person name="Lu T."/>
            <person name="Huang Y."/>
            <person name="Zhao Q."/>
            <person name="Feng Q."/>
            <person name="Zhang L."/>
            <person name="Zhu J."/>
            <person name="Weng Q."/>
            <person name="Mu J."/>
            <person name="Lu Y."/>
            <person name="Fan D."/>
            <person name="Liu Y."/>
            <person name="Guan J."/>
            <person name="Zhang Y."/>
            <person name="Yu S."/>
            <person name="Liu X."/>
            <person name="Zhang Y."/>
            <person name="Hong G."/>
            <person name="Han B."/>
            <person name="Choisne N."/>
            <person name="Demange N."/>
            <person name="Orjeda G."/>
            <person name="Samain S."/>
            <person name="Cattolico L."/>
            <person name="Pelletier E."/>
            <person name="Couloux A."/>
            <person name="Segurens B."/>
            <person name="Wincker P."/>
            <person name="D'Hont A."/>
            <person name="Scarpelli C."/>
            <person name="Weissenbach J."/>
            <person name="Salanoubat M."/>
            <person name="Quetier F."/>
            <person name="Yu Y."/>
            <person name="Kim H.R."/>
            <person name="Rambo T."/>
            <person name="Currie J."/>
            <person name="Collura K."/>
            <person name="Luo M."/>
            <person name="Yang T."/>
            <person name="Ammiraju J.S.S."/>
            <person name="Engler F."/>
            <person name="Soderlund C."/>
            <person name="Wing R.A."/>
            <person name="Palmer L.E."/>
            <person name="de la Bastide M."/>
            <person name="Spiegel L."/>
            <person name="Nascimento L."/>
            <person name="Zutavern T."/>
            <person name="O'Shaughnessy A."/>
            <person name="Dike S."/>
            <person name="Dedhia N."/>
            <person name="Preston R."/>
            <person name="Balija V."/>
            <person name="McCombie W.R."/>
            <person name="Chow T."/>
            <person name="Chen H."/>
            <person name="Chung M."/>
            <person name="Chen C."/>
            <person name="Shaw J."/>
            <person name="Wu H."/>
            <person name="Hsiao K."/>
            <person name="Chao Y."/>
            <person name="Chu M."/>
            <person name="Cheng C."/>
            <person name="Hour A."/>
            <person name="Lee P."/>
            <person name="Lin S."/>
            <person name="Lin Y."/>
            <person name="Liou J."/>
            <person name="Liu S."/>
            <person name="Hsing Y."/>
            <person name="Raghuvanshi S."/>
            <person name="Mohanty A."/>
            <person name="Bharti A.K."/>
            <person name="Gaur A."/>
            <person name="Gupta V."/>
            <person name="Kumar D."/>
            <person name="Ravi V."/>
            <person name="Vij S."/>
            <person name="Kapur A."/>
            <person name="Khurana P."/>
            <person name="Khurana P."/>
            <person name="Khurana J.P."/>
            <person name="Tyagi A.K."/>
            <person name="Gaikwad K."/>
            <person name="Singh A."/>
            <person name="Dalal V."/>
            <person name="Srivastava S."/>
            <person name="Dixit A."/>
            <person name="Pal A.K."/>
            <person name="Ghazi I.A."/>
            <person name="Yadav M."/>
            <person name="Pandit A."/>
            <person name="Bhargava A."/>
            <person name="Sureshbabu K."/>
            <person name="Batra K."/>
            <person name="Sharma T.R."/>
            <person name="Mohapatra T."/>
            <person name="Singh N.K."/>
            <person name="Messing J."/>
            <person name="Nelson A.B."/>
            <person name="Fuks G."/>
            <person name="Kavchok S."/>
            <person name="Keizer G."/>
            <person name="Linton E."/>
            <person name="Llaca V."/>
            <person name="Song R."/>
            <person name="Tanyolac B."/>
            <person name="Young S."/>
            <person name="Ho-Il K."/>
            <person name="Hahn J.H."/>
            <person name="Sangsakoo G."/>
            <person name="Vanavichit A."/>
            <person name="de Mattos Luiz.A.T."/>
            <person name="Zimmer P.D."/>
            <person name="Malone G."/>
            <person name="Dellagostin O."/>
            <person name="de Oliveira A.C."/>
            <person name="Bevan M."/>
            <person name="Bancroft I."/>
            <person name="Minx P."/>
            <person name="Cordum H."/>
            <person name="Wilson R."/>
            <person name="Cheng Z."/>
            <person name="Jin W."/>
            <person name="Jiang J."/>
            <person name="Leong S.A."/>
            <person name="Iwama H."/>
            <person name="Gojobori T."/>
            <person name="Itoh T."/>
            <person name="Niimura Y."/>
            <person name="Fujii Y."/>
            <person name="Habara T."/>
            <person name="Sakai H."/>
            <person name="Sato Y."/>
            <person name="Wilson G."/>
            <person name="Kumar K."/>
            <person name="McCouch S."/>
            <person name="Juretic N."/>
            <person name="Hoen D."/>
            <person name="Wright S."/>
            <person name="Bruskiewich R."/>
            <person name="Bureau T."/>
            <person name="Miyao A."/>
            <person name="Hirochika H."/>
            <person name="Nishikawa T."/>
            <person name="Kadowaki K."/>
            <person name="Sugiura M."/>
            <person name="Burr B."/>
            <person name="Sasaki T."/>
        </authorList>
    </citation>
    <scope>NUCLEOTIDE SEQUENCE [LARGE SCALE GENOMIC DNA]</scope>
    <source>
        <strain evidence="4">cv. Nipponbare</strain>
    </source>
</reference>
<protein>
    <submittedName>
        <fullName evidence="2">Uncharacterized protein</fullName>
    </submittedName>
</protein>
<feature type="region of interest" description="Disordered" evidence="1">
    <location>
        <begin position="1"/>
        <end position="107"/>
    </location>
</feature>
<feature type="compositionally biased region" description="Low complexity" evidence="1">
    <location>
        <begin position="15"/>
        <end position="26"/>
    </location>
</feature>
<accession>Q6ZF13</accession>
<dbReference type="EMBL" id="AP004298">
    <property type="protein sequence ID" value="BAC83417.1"/>
    <property type="molecule type" value="Genomic_DNA"/>
</dbReference>
<feature type="compositionally biased region" description="Low complexity" evidence="1">
    <location>
        <begin position="50"/>
        <end position="61"/>
    </location>
</feature>
<feature type="compositionally biased region" description="Basic and acidic residues" evidence="1">
    <location>
        <begin position="30"/>
        <end position="39"/>
    </location>
</feature>
<feature type="region of interest" description="Disordered" evidence="1">
    <location>
        <begin position="190"/>
        <end position="221"/>
    </location>
</feature>
<dbReference type="EMBL" id="AP005690">
    <property type="protein sequence ID" value="BAD31641.1"/>
    <property type="molecule type" value="Genomic_DNA"/>
</dbReference>
<evidence type="ECO:0000256" key="1">
    <source>
        <dbReference type="SAM" id="MobiDB-lite"/>
    </source>
</evidence>
<sequence>MARLCGGGAARRRGGTMQRGQPGWRRGATRRRDAERRGGEVAPCGEASRGGRAARSGQAARRPVEAQPGGPAAGWPGGAHLSGPSPSSSRSRRALNRRRAPLPRLPGHVAHVALAPAFPPPTSPSLPLAPAPEMAGIQISNPASLSSSTPHVGRRFPPLPATSELLLPYLSSTATPSLFFPISPSFPVPSNTLAPSPRSPPLLPPLRSPLAAASRRAEPRH</sequence>
<organism evidence="2 4">
    <name type="scientific">Oryza sativa subsp. japonica</name>
    <name type="common">Rice</name>
    <dbReference type="NCBI Taxonomy" id="39947"/>
    <lineage>
        <taxon>Eukaryota</taxon>
        <taxon>Viridiplantae</taxon>
        <taxon>Streptophyta</taxon>
        <taxon>Embryophyta</taxon>
        <taxon>Tracheophyta</taxon>
        <taxon>Spermatophyta</taxon>
        <taxon>Magnoliopsida</taxon>
        <taxon>Liliopsida</taxon>
        <taxon>Poales</taxon>
        <taxon>Poaceae</taxon>
        <taxon>BOP clade</taxon>
        <taxon>Oryzoideae</taxon>
        <taxon>Oryzeae</taxon>
        <taxon>Oryzinae</taxon>
        <taxon>Oryza</taxon>
        <taxon>Oryza sativa</taxon>
    </lineage>
</organism>
<dbReference type="AlphaFoldDB" id="Q6ZF13"/>
<feature type="compositionally biased region" description="Low complexity" evidence="1">
    <location>
        <begin position="78"/>
        <end position="89"/>
    </location>
</feature>
<feature type="compositionally biased region" description="Basic residues" evidence="1">
    <location>
        <begin position="90"/>
        <end position="101"/>
    </location>
</feature>
<name>Q6ZF13_ORYSJ</name>
<evidence type="ECO:0000313" key="2">
    <source>
        <dbReference type="EMBL" id="BAC83417.1"/>
    </source>
</evidence>
<proteinExistence type="predicted"/>